<dbReference type="Proteomes" id="UP000192920">
    <property type="component" value="Unassembled WGS sequence"/>
</dbReference>
<protein>
    <submittedName>
        <fullName evidence="1">Uncharacterized protein</fullName>
    </submittedName>
</protein>
<accession>A0A1Y6C863</accession>
<evidence type="ECO:0000313" key="2">
    <source>
        <dbReference type="Proteomes" id="UP000192920"/>
    </source>
</evidence>
<dbReference type="AlphaFoldDB" id="A0A1Y6C863"/>
<name>A0A1Y6C863_9NEIS</name>
<evidence type="ECO:0000313" key="1">
    <source>
        <dbReference type="EMBL" id="SMF48755.1"/>
    </source>
</evidence>
<dbReference type="EMBL" id="FXAG01000025">
    <property type="protein sequence ID" value="SMF48755.1"/>
    <property type="molecule type" value="Genomic_DNA"/>
</dbReference>
<sequence>MRQIDPARFSSQWPSAAIAWRGAALPAVLRVFIDELLASSPTAVVGKEK</sequence>
<gene>
    <name evidence="1" type="ORF">SAMN02745746_03598</name>
</gene>
<proteinExistence type="predicted"/>
<organism evidence="1 2">
    <name type="scientific">Pseudogulbenkiania subflava DSM 22618</name>
    <dbReference type="NCBI Taxonomy" id="1123014"/>
    <lineage>
        <taxon>Bacteria</taxon>
        <taxon>Pseudomonadati</taxon>
        <taxon>Pseudomonadota</taxon>
        <taxon>Betaproteobacteria</taxon>
        <taxon>Neisseriales</taxon>
        <taxon>Chromobacteriaceae</taxon>
        <taxon>Pseudogulbenkiania</taxon>
    </lineage>
</organism>
<reference evidence="2" key="1">
    <citation type="submission" date="2017-04" db="EMBL/GenBank/DDBJ databases">
        <authorList>
            <person name="Varghese N."/>
            <person name="Submissions S."/>
        </authorList>
    </citation>
    <scope>NUCLEOTIDE SEQUENCE [LARGE SCALE GENOMIC DNA]</scope>
    <source>
        <strain evidence="2">DSM 22618</strain>
    </source>
</reference>
<keyword evidence="2" id="KW-1185">Reference proteome</keyword>
<dbReference type="RefSeq" id="WP_234986040.1">
    <property type="nucleotide sequence ID" value="NZ_FXAG01000025.1"/>
</dbReference>